<sequence length="389" mass="43767">MPSRIDIDVRESPLQAIHDALWGHDDLRDAFHEVPVARVLPRNPNAQDVDGIPESCLVLTLPARVAPGLKSILIRPEYVLAMEMALDDCGINYPKPKIPPVTQVDDATALDEPLTSPTWAALEALYERVKHNKYRQGSLVLTGHPGIGKTLWGYFALALRLLAGLPTLWKDNNKSFYIHDSRGVTKFDNSISYDLWKLPRGVWFLVGPNADVDMTLSQSGGYIVHMASPRRVDSTRWADKVWQSTLSCGRGRWQNSSQTCREEELRFPEVEIEVFARKFMPSAGIVFEQVPRAHAYERELCRDIESLTLTSFKDAVVNARLAMTLSDDLLASVLLVKPGKVRYLGTACIPTAHLDRLLRAQISLPPDGIPDFGHPDYPEWERKPVREGW</sequence>
<name>A0ACB8S2I0_9AGAM</name>
<accession>A0ACB8S2I0</accession>
<keyword evidence="2" id="KW-1185">Reference proteome</keyword>
<dbReference type="Proteomes" id="UP000814033">
    <property type="component" value="Unassembled WGS sequence"/>
</dbReference>
<organism evidence="1 2">
    <name type="scientific">Auriscalpium vulgare</name>
    <dbReference type="NCBI Taxonomy" id="40419"/>
    <lineage>
        <taxon>Eukaryota</taxon>
        <taxon>Fungi</taxon>
        <taxon>Dikarya</taxon>
        <taxon>Basidiomycota</taxon>
        <taxon>Agaricomycotina</taxon>
        <taxon>Agaricomycetes</taxon>
        <taxon>Russulales</taxon>
        <taxon>Auriscalpiaceae</taxon>
        <taxon>Auriscalpium</taxon>
    </lineage>
</organism>
<protein>
    <submittedName>
        <fullName evidence="1">Uncharacterized protein</fullName>
    </submittedName>
</protein>
<evidence type="ECO:0000313" key="1">
    <source>
        <dbReference type="EMBL" id="KAI0050653.1"/>
    </source>
</evidence>
<comment type="caution">
    <text evidence="1">The sequence shown here is derived from an EMBL/GenBank/DDBJ whole genome shotgun (WGS) entry which is preliminary data.</text>
</comment>
<gene>
    <name evidence="1" type="ORF">FA95DRAFT_547110</name>
</gene>
<dbReference type="EMBL" id="MU275859">
    <property type="protein sequence ID" value="KAI0050653.1"/>
    <property type="molecule type" value="Genomic_DNA"/>
</dbReference>
<evidence type="ECO:0000313" key="2">
    <source>
        <dbReference type="Proteomes" id="UP000814033"/>
    </source>
</evidence>
<proteinExistence type="predicted"/>
<reference evidence="1" key="1">
    <citation type="submission" date="2021-02" db="EMBL/GenBank/DDBJ databases">
        <authorList>
            <consortium name="DOE Joint Genome Institute"/>
            <person name="Ahrendt S."/>
            <person name="Looney B.P."/>
            <person name="Miyauchi S."/>
            <person name="Morin E."/>
            <person name="Drula E."/>
            <person name="Courty P.E."/>
            <person name="Chicoki N."/>
            <person name="Fauchery L."/>
            <person name="Kohler A."/>
            <person name="Kuo A."/>
            <person name="Labutti K."/>
            <person name="Pangilinan J."/>
            <person name="Lipzen A."/>
            <person name="Riley R."/>
            <person name="Andreopoulos W."/>
            <person name="He G."/>
            <person name="Johnson J."/>
            <person name="Barry K.W."/>
            <person name="Grigoriev I.V."/>
            <person name="Nagy L."/>
            <person name="Hibbett D."/>
            <person name="Henrissat B."/>
            <person name="Matheny P.B."/>
            <person name="Labbe J."/>
            <person name="Martin F."/>
        </authorList>
    </citation>
    <scope>NUCLEOTIDE SEQUENCE</scope>
    <source>
        <strain evidence="1">FP105234-sp</strain>
    </source>
</reference>
<reference evidence="1" key="2">
    <citation type="journal article" date="2022" name="New Phytol.">
        <title>Evolutionary transition to the ectomycorrhizal habit in the genomes of a hyperdiverse lineage of mushroom-forming fungi.</title>
        <authorList>
            <person name="Looney B."/>
            <person name="Miyauchi S."/>
            <person name="Morin E."/>
            <person name="Drula E."/>
            <person name="Courty P.E."/>
            <person name="Kohler A."/>
            <person name="Kuo A."/>
            <person name="LaButti K."/>
            <person name="Pangilinan J."/>
            <person name="Lipzen A."/>
            <person name="Riley R."/>
            <person name="Andreopoulos W."/>
            <person name="He G."/>
            <person name="Johnson J."/>
            <person name="Nolan M."/>
            <person name="Tritt A."/>
            <person name="Barry K.W."/>
            <person name="Grigoriev I.V."/>
            <person name="Nagy L.G."/>
            <person name="Hibbett D."/>
            <person name="Henrissat B."/>
            <person name="Matheny P.B."/>
            <person name="Labbe J."/>
            <person name="Martin F.M."/>
        </authorList>
    </citation>
    <scope>NUCLEOTIDE SEQUENCE</scope>
    <source>
        <strain evidence="1">FP105234-sp</strain>
    </source>
</reference>